<dbReference type="AlphaFoldDB" id="A0A1I6UEM2"/>
<keyword evidence="2" id="KW-1185">Reference proteome</keyword>
<organism evidence="1 2">
    <name type="scientific">Saccharopolyspora flava</name>
    <dbReference type="NCBI Taxonomy" id="95161"/>
    <lineage>
        <taxon>Bacteria</taxon>
        <taxon>Bacillati</taxon>
        <taxon>Actinomycetota</taxon>
        <taxon>Actinomycetes</taxon>
        <taxon>Pseudonocardiales</taxon>
        <taxon>Pseudonocardiaceae</taxon>
        <taxon>Saccharopolyspora</taxon>
    </lineage>
</organism>
<accession>A0A1I6UEM2</accession>
<dbReference type="Proteomes" id="UP000198852">
    <property type="component" value="Unassembled WGS sequence"/>
</dbReference>
<dbReference type="STRING" id="95161.SAMN05660874_04855"/>
<dbReference type="EMBL" id="FOZX01000010">
    <property type="protein sequence ID" value="SFS99916.1"/>
    <property type="molecule type" value="Genomic_DNA"/>
</dbReference>
<name>A0A1I6UEM2_9PSEU</name>
<protein>
    <submittedName>
        <fullName evidence="1">Uncharacterized protein</fullName>
    </submittedName>
</protein>
<gene>
    <name evidence="1" type="ORF">SAMN05660874_04855</name>
</gene>
<proteinExistence type="predicted"/>
<reference evidence="2" key="1">
    <citation type="submission" date="2016-10" db="EMBL/GenBank/DDBJ databases">
        <authorList>
            <person name="Varghese N."/>
            <person name="Submissions S."/>
        </authorList>
    </citation>
    <scope>NUCLEOTIDE SEQUENCE [LARGE SCALE GENOMIC DNA]</scope>
    <source>
        <strain evidence="2">DSM 44771</strain>
    </source>
</reference>
<evidence type="ECO:0000313" key="2">
    <source>
        <dbReference type="Proteomes" id="UP000198852"/>
    </source>
</evidence>
<evidence type="ECO:0000313" key="1">
    <source>
        <dbReference type="EMBL" id="SFS99916.1"/>
    </source>
</evidence>
<sequence length="376" mass="41819">MGSARLRVFEYEATGSRSPKLKGTPTQVGKDFLIPVNLASVIKTNALATPLKSAKLDYRTRRSELQLLTSFLADEANAIRLRRAEFSSSAHHIQRFVSESGGLGVLTAVVQACWNWSTGHGPVHNVDVINGALAKQYRSGNGSRPDLLFDLGLKRMLAGEARGRSNNPHRLVTSKQYQRLESLLPWSASTGTPLLMTWAYFTDTETVVDLFVPRDPGGRAFTPFTSETWSGTTNPNVKSLSSFLTPWWPEESNEVRHRNSGPEGTFTMAAQELHRFESELFHSAEEEDSVGFAGRNLRGGWVPTDLFRRGPGRLFLGVLNEQLRPSETADIMPEMQTRYERYSDGWLATRPTVAIGGRIVVVHDPYGATGWDLLRL</sequence>